<accession>A0ABP6QJV1</accession>
<proteinExistence type="predicted"/>
<keyword evidence="3" id="KW-1185">Reference proteome</keyword>
<protein>
    <submittedName>
        <fullName evidence="2">ParB N-terminal domain-containing protein</fullName>
    </submittedName>
</protein>
<evidence type="ECO:0000313" key="3">
    <source>
        <dbReference type="Proteomes" id="UP001501237"/>
    </source>
</evidence>
<dbReference type="InterPro" id="IPR003115">
    <property type="entry name" value="ParB_N"/>
</dbReference>
<dbReference type="SUPFAM" id="SSF110849">
    <property type="entry name" value="ParB/Sulfiredoxin"/>
    <property type="match status" value="1"/>
</dbReference>
<organism evidence="2 3">
    <name type="scientific">Actinocorallia longicatena</name>
    <dbReference type="NCBI Taxonomy" id="111803"/>
    <lineage>
        <taxon>Bacteria</taxon>
        <taxon>Bacillati</taxon>
        <taxon>Actinomycetota</taxon>
        <taxon>Actinomycetes</taxon>
        <taxon>Streptosporangiales</taxon>
        <taxon>Thermomonosporaceae</taxon>
        <taxon>Actinocorallia</taxon>
    </lineage>
</organism>
<name>A0ABP6QJV1_9ACTN</name>
<evidence type="ECO:0000259" key="1">
    <source>
        <dbReference type="SMART" id="SM00470"/>
    </source>
</evidence>
<gene>
    <name evidence="2" type="ORF">GCM10010468_70710</name>
</gene>
<evidence type="ECO:0000313" key="2">
    <source>
        <dbReference type="EMBL" id="GAA3236442.1"/>
    </source>
</evidence>
<sequence>MGMSVEKRLEAFFREEPVMVPIGLLRHADSPRLNGESAEHIRALAEADADLPPILVHRETMRVIDGMHRLQAAIMNGRTEIRVQYFDGAVPDAFVAGVRANISHGLPLSLADREASAERILRTHPQWSDRAIAEAAGLASTTVARIRSHSADAAAQQDVRVGRDGRSRPINAAAGRRLAGELFATRPGASLREIAELAGISPATAMDVRDRLARGDDPVPAKLTLAERKDDAAPPTVGRLRPNKQAPDPEVILQKLQRDPSLRLNDNGRLLLRWLNSRSLSSRDWAGLEPQIPAHCVPLIAELALGLAEEWAQLADALKRRAHSESA</sequence>
<dbReference type="InterPro" id="IPR036086">
    <property type="entry name" value="ParB/Sulfiredoxin_sf"/>
</dbReference>
<feature type="domain" description="ParB-like N-terminal" evidence="1">
    <location>
        <begin position="18"/>
        <end position="102"/>
    </location>
</feature>
<reference evidence="3" key="1">
    <citation type="journal article" date="2019" name="Int. J. Syst. Evol. Microbiol.">
        <title>The Global Catalogue of Microorganisms (GCM) 10K type strain sequencing project: providing services to taxonomists for standard genome sequencing and annotation.</title>
        <authorList>
            <consortium name="The Broad Institute Genomics Platform"/>
            <consortium name="The Broad Institute Genome Sequencing Center for Infectious Disease"/>
            <person name="Wu L."/>
            <person name="Ma J."/>
        </authorList>
    </citation>
    <scope>NUCLEOTIDE SEQUENCE [LARGE SCALE GENOMIC DNA]</scope>
    <source>
        <strain evidence="3">JCM 9377</strain>
    </source>
</reference>
<dbReference type="SMART" id="SM00470">
    <property type="entry name" value="ParB"/>
    <property type="match status" value="1"/>
</dbReference>
<comment type="caution">
    <text evidence="2">The sequence shown here is derived from an EMBL/GenBank/DDBJ whole genome shotgun (WGS) entry which is preliminary data.</text>
</comment>
<dbReference type="EMBL" id="BAAAUV010000030">
    <property type="protein sequence ID" value="GAA3236442.1"/>
    <property type="molecule type" value="Genomic_DNA"/>
</dbReference>
<dbReference type="Proteomes" id="UP001501237">
    <property type="component" value="Unassembled WGS sequence"/>
</dbReference>